<dbReference type="EMBL" id="QRHZ01000017">
    <property type="protein sequence ID" value="RHG13540.1"/>
    <property type="molecule type" value="Genomic_DNA"/>
</dbReference>
<evidence type="ECO:0000313" key="14">
    <source>
        <dbReference type="EMBL" id="RYT62060.1"/>
    </source>
</evidence>
<dbReference type="Proteomes" id="UP000265808">
    <property type="component" value="Unassembled WGS sequence"/>
</dbReference>
<feature type="transmembrane region" description="Helical" evidence="8">
    <location>
        <begin position="225"/>
        <end position="244"/>
    </location>
</feature>
<dbReference type="EMBL" id="QROE01000007">
    <property type="protein sequence ID" value="RHK93366.1"/>
    <property type="molecule type" value="Genomic_DNA"/>
</dbReference>
<evidence type="ECO:0000256" key="4">
    <source>
        <dbReference type="ARBA" id="ARBA00022519"/>
    </source>
</evidence>
<evidence type="ECO:0000313" key="18">
    <source>
        <dbReference type="Proteomes" id="UP000284220"/>
    </source>
</evidence>
<keyword evidence="22" id="KW-1185">Reference proteome</keyword>
<feature type="transmembrane region" description="Helical" evidence="8">
    <location>
        <begin position="97"/>
        <end position="119"/>
    </location>
</feature>
<dbReference type="RefSeq" id="WP_005423735.1">
    <property type="nucleotide sequence ID" value="NZ_CABHNB010000005.1"/>
</dbReference>
<evidence type="ECO:0000313" key="10">
    <source>
        <dbReference type="EMBL" id="RHC03310.1"/>
    </source>
</evidence>
<evidence type="ECO:0000256" key="7">
    <source>
        <dbReference type="ARBA" id="ARBA00023136"/>
    </source>
</evidence>
<proteinExistence type="predicted"/>
<dbReference type="Proteomes" id="UP000284644">
    <property type="component" value="Unassembled WGS sequence"/>
</dbReference>
<dbReference type="InterPro" id="IPR001851">
    <property type="entry name" value="ABC_transp_permease"/>
</dbReference>
<dbReference type="PANTHER" id="PTHR32196:SF21">
    <property type="entry name" value="ABC TRANSPORTER PERMEASE PROTEIN YPHD-RELATED"/>
    <property type="match status" value="1"/>
</dbReference>
<evidence type="ECO:0000256" key="8">
    <source>
        <dbReference type="SAM" id="Phobius"/>
    </source>
</evidence>
<dbReference type="AlphaFoldDB" id="A0A395ZYU0"/>
<evidence type="ECO:0000313" key="22">
    <source>
        <dbReference type="Proteomes" id="UP000409147"/>
    </source>
</evidence>
<feature type="transmembrane region" description="Helical" evidence="8">
    <location>
        <begin position="305"/>
        <end position="322"/>
    </location>
</feature>
<accession>A0A395ZYU0</accession>
<evidence type="ECO:0000313" key="11">
    <source>
        <dbReference type="EMBL" id="RHE10303.1"/>
    </source>
</evidence>
<evidence type="ECO:0000256" key="3">
    <source>
        <dbReference type="ARBA" id="ARBA00022475"/>
    </source>
</evidence>
<keyword evidence="5 8" id="KW-0812">Transmembrane</keyword>
<dbReference type="Pfam" id="PF02653">
    <property type="entry name" value="BPD_transp_2"/>
    <property type="match status" value="1"/>
</dbReference>
<evidence type="ECO:0000256" key="2">
    <source>
        <dbReference type="ARBA" id="ARBA00022448"/>
    </source>
</evidence>
<evidence type="ECO:0000313" key="12">
    <source>
        <dbReference type="EMBL" id="RHG13540.1"/>
    </source>
</evidence>
<keyword evidence="6 8" id="KW-1133">Transmembrane helix</keyword>
<evidence type="ECO:0000313" key="15">
    <source>
        <dbReference type="EMBL" id="VUW91912.1"/>
    </source>
</evidence>
<evidence type="ECO:0000313" key="9">
    <source>
        <dbReference type="EMBL" id="RGN02892.1"/>
    </source>
</evidence>
<evidence type="ECO:0000313" key="20">
    <source>
        <dbReference type="Proteomes" id="UP000284644"/>
    </source>
</evidence>
<dbReference type="EMBL" id="QSJW01000011">
    <property type="protein sequence ID" value="RHE10303.1"/>
    <property type="molecule type" value="Genomic_DNA"/>
</dbReference>
<feature type="transmembrane region" description="Helical" evidence="8">
    <location>
        <begin position="47"/>
        <end position="68"/>
    </location>
</feature>
<dbReference type="PANTHER" id="PTHR32196">
    <property type="entry name" value="ABC TRANSPORTER PERMEASE PROTEIN YPHD-RELATED-RELATED"/>
    <property type="match status" value="1"/>
</dbReference>
<evidence type="ECO:0000256" key="5">
    <source>
        <dbReference type="ARBA" id="ARBA00022692"/>
    </source>
</evidence>
<protein>
    <submittedName>
        <fullName evidence="9">ABC transporter permease</fullName>
    </submittedName>
    <submittedName>
        <fullName evidence="15">Ribose transport system permease protein RbsC</fullName>
    </submittedName>
</protein>
<dbReference type="GeneID" id="79805710"/>
<reference evidence="14 21" key="2">
    <citation type="journal article" date="2019" name="Science, e1252229">
        <title>Invertible promoters mediate bacterial phase variation, antibiotic resistance, and host adaptation in the gut.</title>
        <authorList>
            <person name="Jiang X."/>
            <person name="Hall A.B."/>
            <person name="Arthur T.D."/>
            <person name="Plichta D.R."/>
            <person name="Covington C.T."/>
            <person name="Poyet M."/>
            <person name="Crothers J."/>
            <person name="Moses P.L."/>
            <person name="Tolonen A.C."/>
            <person name="Vlamakis H."/>
            <person name="Alm E.J."/>
            <person name="Xavier R.J."/>
        </authorList>
    </citation>
    <scope>NUCLEOTIDE SEQUENCE [LARGE SCALE GENOMIC DNA]</scope>
    <source>
        <strain evidence="14">Af_0058</strain>
        <strain evidence="21">af_0058</strain>
    </source>
</reference>
<dbReference type="Proteomes" id="UP000261222">
    <property type="component" value="Unassembled WGS sequence"/>
</dbReference>
<keyword evidence="7 8" id="KW-0472">Membrane</keyword>
<dbReference type="EMBL" id="RCXQ01000020">
    <property type="protein sequence ID" value="RYT62060.1"/>
    <property type="molecule type" value="Genomic_DNA"/>
</dbReference>
<dbReference type="EMBL" id="QSHL01000014">
    <property type="protein sequence ID" value="RHC03310.1"/>
    <property type="molecule type" value="Genomic_DNA"/>
</dbReference>
<dbReference type="Proteomes" id="UP000284220">
    <property type="component" value="Unassembled WGS sequence"/>
</dbReference>
<sequence length="327" mass="34568">MDNKKKMKAMIKQMQSVIALVIIFVVASTICIKDGRNNFLDIRNLMNVLRAVSENGIIAIGMTIILILGDIDLSVGSVVGLISTGCAYLMVKSGLGFVPAILVSLGIGALFGLFNGLCITKLRLQAFIVTLASMNIARGLARFWANGIGIPLAYGKGEGMAPPAFEVLQMRLWGIIPVPAIIFIVLLIVFQIILSKTRFGRQVYAIGGNKNAAYLSGIKVDRIKIYAFMICAMLSSVAAMIHAAQISQGGPNEGQGYELNAVAACAIGGTSLAGGKGTVFGTLIGALILGMLDNVLGLKGVNSNLQLMVKGFLIIIAVFMQADKVND</sequence>
<dbReference type="GO" id="GO:0022857">
    <property type="term" value="F:transmembrane transporter activity"/>
    <property type="evidence" value="ECO:0007669"/>
    <property type="project" value="InterPro"/>
</dbReference>
<dbReference type="CDD" id="cd06579">
    <property type="entry name" value="TM_PBP1_transp_AraH_like"/>
    <property type="match status" value="1"/>
</dbReference>
<keyword evidence="3" id="KW-1003">Cell membrane</keyword>
<reference evidence="15 22" key="3">
    <citation type="submission" date="2019-07" db="EMBL/GenBank/DDBJ databases">
        <authorList>
            <person name="Hibberd C M."/>
            <person name="Gehrig L. J."/>
            <person name="Chang H.-W."/>
            <person name="Venkatesh S."/>
        </authorList>
    </citation>
    <scope>NUCLEOTIDE SEQUENCE [LARGE SCALE GENOMIC DNA]</scope>
    <source>
        <strain evidence="15">Ruminococcus_obeum_SSTS_Bg7063</strain>
    </source>
</reference>
<evidence type="ECO:0000256" key="1">
    <source>
        <dbReference type="ARBA" id="ARBA00004651"/>
    </source>
</evidence>
<comment type="subcellular location">
    <subcellularLocation>
        <location evidence="1">Cell membrane</location>
        <topology evidence="1">Multi-pass membrane protein</topology>
    </subcellularLocation>
</comment>
<keyword evidence="4" id="KW-0997">Cell inner membrane</keyword>
<dbReference type="Proteomes" id="UP000284267">
    <property type="component" value="Unassembled WGS sequence"/>
</dbReference>
<evidence type="ECO:0000313" key="19">
    <source>
        <dbReference type="Proteomes" id="UP000284267"/>
    </source>
</evidence>
<evidence type="ECO:0000313" key="17">
    <source>
        <dbReference type="Proteomes" id="UP000265808"/>
    </source>
</evidence>
<dbReference type="Proteomes" id="UP000409147">
    <property type="component" value="Unassembled WGS sequence"/>
</dbReference>
<evidence type="ECO:0000313" key="16">
    <source>
        <dbReference type="Proteomes" id="UP000261222"/>
    </source>
</evidence>
<dbReference type="EMBL" id="CABHNB010000005">
    <property type="protein sequence ID" value="VUW91912.1"/>
    <property type="molecule type" value="Genomic_DNA"/>
</dbReference>
<feature type="transmembrane region" description="Helical" evidence="8">
    <location>
        <begin position="172"/>
        <end position="194"/>
    </location>
</feature>
<keyword evidence="2" id="KW-0813">Transport</keyword>
<reference evidence="16 17" key="1">
    <citation type="submission" date="2018-08" db="EMBL/GenBank/DDBJ databases">
        <title>A genome reference for cultivated species of the human gut microbiota.</title>
        <authorList>
            <person name="Zou Y."/>
            <person name="Xue W."/>
            <person name="Luo G."/>
        </authorList>
    </citation>
    <scope>NUCLEOTIDE SEQUENCE [LARGE SCALE GENOMIC DNA]</scope>
    <source>
        <strain evidence="13 19">AF39-4</strain>
        <strain evidence="12 18">AM22-9LB</strain>
        <strain evidence="11 20">AM29-25AC</strain>
        <strain evidence="10 17">AM37-4AC</strain>
        <strain evidence="9 16">OM06-11AA</strain>
    </source>
</reference>
<dbReference type="GO" id="GO:0005886">
    <property type="term" value="C:plasma membrane"/>
    <property type="evidence" value="ECO:0007669"/>
    <property type="project" value="UniProtKB-SubCell"/>
</dbReference>
<evidence type="ECO:0000313" key="13">
    <source>
        <dbReference type="EMBL" id="RHK93366.1"/>
    </source>
</evidence>
<dbReference type="Proteomes" id="UP000293506">
    <property type="component" value="Unassembled WGS sequence"/>
</dbReference>
<gene>
    <name evidence="15" type="primary">rbsC_5</name>
    <name evidence="13" type="ORF">DW040_14815</name>
    <name evidence="12" type="ORF">DW272_16965</name>
    <name evidence="11" type="ORF">DW767_15405</name>
    <name evidence="10" type="ORF">DW859_14670</name>
    <name evidence="9" type="ORF">DXB81_14630</name>
    <name evidence="14" type="ORF">EAI82_14630</name>
    <name evidence="15" type="ORF">ROSSTS7063_00384</name>
</gene>
<organism evidence="9 16">
    <name type="scientific">Blautia obeum</name>
    <dbReference type="NCBI Taxonomy" id="40520"/>
    <lineage>
        <taxon>Bacteria</taxon>
        <taxon>Bacillati</taxon>
        <taxon>Bacillota</taxon>
        <taxon>Clostridia</taxon>
        <taxon>Lachnospirales</taxon>
        <taxon>Lachnospiraceae</taxon>
        <taxon>Blautia</taxon>
    </lineage>
</organism>
<evidence type="ECO:0000256" key="6">
    <source>
        <dbReference type="ARBA" id="ARBA00022989"/>
    </source>
</evidence>
<name>A0A395ZYU0_9FIRM</name>
<dbReference type="EMBL" id="QSUB01000007">
    <property type="protein sequence ID" value="RGN02892.1"/>
    <property type="molecule type" value="Genomic_DNA"/>
</dbReference>
<evidence type="ECO:0000313" key="21">
    <source>
        <dbReference type="Proteomes" id="UP000293506"/>
    </source>
</evidence>